<evidence type="ECO:0000313" key="1">
    <source>
        <dbReference type="Proteomes" id="UP001652625"/>
    </source>
</evidence>
<gene>
    <name evidence="2" type="primary">LOC136091770</name>
</gene>
<name>A0ABM4DLZ9_HYDVU</name>
<dbReference type="GeneID" id="136091770"/>
<organism evidence="1 2">
    <name type="scientific">Hydra vulgaris</name>
    <name type="common">Hydra</name>
    <name type="synonym">Hydra attenuata</name>
    <dbReference type="NCBI Taxonomy" id="6087"/>
    <lineage>
        <taxon>Eukaryota</taxon>
        <taxon>Metazoa</taxon>
        <taxon>Cnidaria</taxon>
        <taxon>Hydrozoa</taxon>
        <taxon>Hydroidolina</taxon>
        <taxon>Anthoathecata</taxon>
        <taxon>Aplanulata</taxon>
        <taxon>Hydridae</taxon>
        <taxon>Hydra</taxon>
    </lineage>
</organism>
<dbReference type="RefSeq" id="XP_065675554.1">
    <property type="nucleotide sequence ID" value="XM_065819482.1"/>
</dbReference>
<dbReference type="Proteomes" id="UP001652625">
    <property type="component" value="Chromosome 15"/>
</dbReference>
<reference evidence="2" key="1">
    <citation type="submission" date="2025-08" db="UniProtKB">
        <authorList>
            <consortium name="RefSeq"/>
        </authorList>
    </citation>
    <scope>IDENTIFICATION</scope>
</reference>
<sequence>MALFYAEEKQRNHFELAEYLKSAIKVVEILCDEPEFLLSSQLDAFGRLLISDETLVALRIIEGKYLEQLLSVLKIIANATVTVLKRQLTRYLTGEFSAPIQFMQDKAVSASINNIWAEKTLGMIDFFTRRAPNDEISFLDGKTKVKVNKSLDWLCNNTKKEQEKIVKLCISRGAVSRKQSKERRLRGEELAKLRLKEKGQKREMKQRNRLARDIKKLILENSLDIVHNSIFSSLSEYQRVKVLEMLNEDPVKIEGARVEHLWNEEGNEIAYKGRIVMKLPPVTGKVVSFRIAYWKEDEEEDDTEDFKIVSWLTLLLTQEDELSIYLRQASNMHYGLDVRETKQLAYQYAIKNDIKIPENWKKSETAGTKWFYLFFNRIKLSIRTPEATSLSRTTSFNRTNVDTFFKNLDSVQKRYNFSADCIYNIDETGLTAVHKPVKVIAGKGVKQVGQVTSAERGTLVTMVGSINALGNFIPPFLIFPRVHFHSYMLKGAPTGT</sequence>
<evidence type="ECO:0000313" key="2">
    <source>
        <dbReference type="RefSeq" id="XP_065675554.1"/>
    </source>
</evidence>
<accession>A0ABM4DLZ9</accession>
<proteinExistence type="predicted"/>
<keyword evidence="1" id="KW-1185">Reference proteome</keyword>
<protein>
    <submittedName>
        <fullName evidence="2">Uncharacterized protein LOC136091770</fullName>
    </submittedName>
</protein>